<evidence type="ECO:0000256" key="1">
    <source>
        <dbReference type="SAM" id="Phobius"/>
    </source>
</evidence>
<dbReference type="AlphaFoldDB" id="A0A2T0JYG5"/>
<gene>
    <name evidence="2" type="ORF">CLV67_124109</name>
</gene>
<sequence>MIKLLGVPAFVWAALCLALSVLWIFVWPSGQAAGTSGFTYVALRWAHSLTWLILAVAATAAALGLPVAAQRIAMLALPAYAAFLYATVTTG</sequence>
<dbReference type="Proteomes" id="UP000239415">
    <property type="component" value="Unassembled WGS sequence"/>
</dbReference>
<keyword evidence="1" id="KW-1133">Transmembrane helix</keyword>
<feature type="transmembrane region" description="Helical" evidence="1">
    <location>
        <begin position="48"/>
        <end position="65"/>
    </location>
</feature>
<name>A0A2T0JYG5_9ACTN</name>
<evidence type="ECO:0000313" key="2">
    <source>
        <dbReference type="EMBL" id="PRX13920.1"/>
    </source>
</evidence>
<protein>
    <submittedName>
        <fullName evidence="2">Uncharacterized protein</fullName>
    </submittedName>
</protein>
<reference evidence="2 3" key="1">
    <citation type="submission" date="2018-03" db="EMBL/GenBank/DDBJ databases">
        <title>Genomic Encyclopedia of Archaeal and Bacterial Type Strains, Phase II (KMG-II): from individual species to whole genera.</title>
        <authorList>
            <person name="Goeker M."/>
        </authorList>
    </citation>
    <scope>NUCLEOTIDE SEQUENCE [LARGE SCALE GENOMIC DNA]</scope>
    <source>
        <strain evidence="2 3">DSM 43146</strain>
    </source>
</reference>
<evidence type="ECO:0000313" key="3">
    <source>
        <dbReference type="Proteomes" id="UP000239415"/>
    </source>
</evidence>
<dbReference type="OrthoDB" id="161857at2"/>
<comment type="caution">
    <text evidence="2">The sequence shown here is derived from an EMBL/GenBank/DDBJ whole genome shotgun (WGS) entry which is preliminary data.</text>
</comment>
<dbReference type="EMBL" id="PVMZ01000024">
    <property type="protein sequence ID" value="PRX13920.1"/>
    <property type="molecule type" value="Genomic_DNA"/>
</dbReference>
<keyword evidence="1" id="KW-0812">Transmembrane</keyword>
<keyword evidence="3" id="KW-1185">Reference proteome</keyword>
<dbReference type="RefSeq" id="WP_106328807.1">
    <property type="nucleotide sequence ID" value="NZ_BOMO01000156.1"/>
</dbReference>
<keyword evidence="1" id="KW-0472">Membrane</keyword>
<accession>A0A2T0JYG5</accession>
<proteinExistence type="predicted"/>
<organism evidence="2 3">
    <name type="scientific">Actinoplanes italicus</name>
    <dbReference type="NCBI Taxonomy" id="113567"/>
    <lineage>
        <taxon>Bacteria</taxon>
        <taxon>Bacillati</taxon>
        <taxon>Actinomycetota</taxon>
        <taxon>Actinomycetes</taxon>
        <taxon>Micromonosporales</taxon>
        <taxon>Micromonosporaceae</taxon>
        <taxon>Actinoplanes</taxon>
    </lineage>
</organism>